<keyword evidence="2" id="KW-1133">Transmembrane helix</keyword>
<evidence type="ECO:0000256" key="1">
    <source>
        <dbReference type="ARBA" id="ARBA00022849"/>
    </source>
</evidence>
<dbReference type="PANTHER" id="PTHR43428">
    <property type="entry name" value="ARSENATE REDUCTASE"/>
    <property type="match status" value="1"/>
</dbReference>
<dbReference type="GO" id="GO:0046685">
    <property type="term" value="P:response to arsenic-containing substance"/>
    <property type="evidence" value="ECO:0007669"/>
    <property type="project" value="UniProtKB-KW"/>
</dbReference>
<dbReference type="PANTHER" id="PTHR43428:SF1">
    <property type="entry name" value="ARSENATE REDUCTASE"/>
    <property type="match status" value="1"/>
</dbReference>
<keyword evidence="1" id="KW-0059">Arsenical resistance</keyword>
<dbReference type="Gene3D" id="3.40.50.2300">
    <property type="match status" value="1"/>
</dbReference>
<reference evidence="4 5" key="1">
    <citation type="journal article" date="2020" name="Front. Microbiol.">
        <title>Single-cell genomics of novel Actinobacteria with the Wood-Ljungdahl pathway discovered in a serpentinizing system.</title>
        <authorList>
            <person name="Merino N."/>
            <person name="Kawai M."/>
            <person name="Boyd E.S."/>
            <person name="Colman D.R."/>
            <person name="McGlynn S.E."/>
            <person name="Nealson K.H."/>
            <person name="Kurokawa K."/>
            <person name="Hongoh Y."/>
        </authorList>
    </citation>
    <scope>NUCLEOTIDE SEQUENCE [LARGE SCALE GENOMIC DNA]</scope>
    <source>
        <strain evidence="4 5">S33</strain>
    </source>
</reference>
<dbReference type="SMART" id="SM00226">
    <property type="entry name" value="LMWPc"/>
    <property type="match status" value="1"/>
</dbReference>
<feature type="domain" description="Phosphotyrosine protein phosphatase I" evidence="3">
    <location>
        <begin position="30"/>
        <end position="156"/>
    </location>
</feature>
<dbReference type="Pfam" id="PF01451">
    <property type="entry name" value="LMWPc"/>
    <property type="match status" value="1"/>
</dbReference>
<accession>A0A6V8P5E9</accession>
<dbReference type="InterPro" id="IPR036196">
    <property type="entry name" value="Ptyr_pPase_sf"/>
</dbReference>
<gene>
    <name evidence="4" type="ORF">HKBW3S33_00573</name>
</gene>
<dbReference type="SUPFAM" id="SSF52788">
    <property type="entry name" value="Phosphotyrosine protein phosphatases I"/>
    <property type="match status" value="1"/>
</dbReference>
<dbReference type="RefSeq" id="WP_258189448.1">
    <property type="nucleotide sequence ID" value="NZ_BLRY01000018.1"/>
</dbReference>
<dbReference type="Proteomes" id="UP000591948">
    <property type="component" value="Unassembled WGS sequence"/>
</dbReference>
<sequence length="160" mass="18384">MSSWIKLHQPDMQLYVCNYIFLVTIAMMKKYILFVCTENACRSQMAEGFFNYYNKNPDYQGISAGTNPSGKINPVAIEVMKEKDIDISRQSSKMLTPEMIMNSHQIYTMGCVQECPITPPDKTEDWGLEDPAGKSREAFREVRADIEHRIKRLLSDLSES</sequence>
<name>A0A6V8P5E9_9ACTN</name>
<dbReference type="AlphaFoldDB" id="A0A6V8P5E9"/>
<keyword evidence="2" id="KW-0812">Transmembrane</keyword>
<dbReference type="InterPro" id="IPR023485">
    <property type="entry name" value="Ptyr_pPase"/>
</dbReference>
<evidence type="ECO:0000256" key="2">
    <source>
        <dbReference type="SAM" id="Phobius"/>
    </source>
</evidence>
<organism evidence="4 5">
    <name type="scientific">Candidatus Hakubella thermalkaliphila</name>
    <dbReference type="NCBI Taxonomy" id="2754717"/>
    <lineage>
        <taxon>Bacteria</taxon>
        <taxon>Bacillati</taxon>
        <taxon>Actinomycetota</taxon>
        <taxon>Actinomycetota incertae sedis</taxon>
        <taxon>Candidatus Hakubellales</taxon>
        <taxon>Candidatus Hakubellaceae</taxon>
        <taxon>Candidatus Hakubella</taxon>
    </lineage>
</organism>
<keyword evidence="5" id="KW-1185">Reference proteome</keyword>
<dbReference type="CDD" id="cd16345">
    <property type="entry name" value="LMWP_ArsC"/>
    <property type="match status" value="1"/>
</dbReference>
<feature type="transmembrane region" description="Helical" evidence="2">
    <location>
        <begin position="12"/>
        <end position="34"/>
    </location>
</feature>
<keyword evidence="2" id="KW-0472">Membrane</keyword>
<evidence type="ECO:0000313" key="5">
    <source>
        <dbReference type="Proteomes" id="UP000591948"/>
    </source>
</evidence>
<comment type="caution">
    <text evidence="4">The sequence shown here is derived from an EMBL/GenBank/DDBJ whole genome shotgun (WGS) entry which is preliminary data.</text>
</comment>
<evidence type="ECO:0000259" key="3">
    <source>
        <dbReference type="SMART" id="SM00226"/>
    </source>
</evidence>
<protein>
    <submittedName>
        <fullName evidence="4">Arsenate reductase (Thioredoxin)</fullName>
    </submittedName>
</protein>
<proteinExistence type="predicted"/>
<dbReference type="EMBL" id="BLRY01000018">
    <property type="protein sequence ID" value="GFP27160.1"/>
    <property type="molecule type" value="Genomic_DNA"/>
</dbReference>
<evidence type="ECO:0000313" key="4">
    <source>
        <dbReference type="EMBL" id="GFP27160.1"/>
    </source>
</evidence>